<keyword evidence="2" id="KW-1185">Reference proteome</keyword>
<accession>A0A9W6U9P5</accession>
<reference evidence="1" key="1">
    <citation type="submission" date="2023-04" db="EMBL/GenBank/DDBJ databases">
        <title>Phytophthora lilii NBRC 32176.</title>
        <authorList>
            <person name="Ichikawa N."/>
            <person name="Sato H."/>
            <person name="Tonouchi N."/>
        </authorList>
    </citation>
    <scope>NUCLEOTIDE SEQUENCE</scope>
    <source>
        <strain evidence="1">NBRC 32176</strain>
    </source>
</reference>
<comment type="caution">
    <text evidence="1">The sequence shown here is derived from an EMBL/GenBank/DDBJ whole genome shotgun (WGS) entry which is preliminary data.</text>
</comment>
<evidence type="ECO:0000313" key="2">
    <source>
        <dbReference type="Proteomes" id="UP001165083"/>
    </source>
</evidence>
<organism evidence="1 2">
    <name type="scientific">Phytophthora lilii</name>
    <dbReference type="NCBI Taxonomy" id="2077276"/>
    <lineage>
        <taxon>Eukaryota</taxon>
        <taxon>Sar</taxon>
        <taxon>Stramenopiles</taxon>
        <taxon>Oomycota</taxon>
        <taxon>Peronosporomycetes</taxon>
        <taxon>Peronosporales</taxon>
        <taxon>Peronosporaceae</taxon>
        <taxon>Phytophthora</taxon>
    </lineage>
</organism>
<dbReference type="EMBL" id="BSXW01000761">
    <property type="protein sequence ID" value="GMF29191.1"/>
    <property type="molecule type" value="Genomic_DNA"/>
</dbReference>
<evidence type="ECO:0000313" key="1">
    <source>
        <dbReference type="EMBL" id="GMF29191.1"/>
    </source>
</evidence>
<dbReference type="Proteomes" id="UP001165083">
    <property type="component" value="Unassembled WGS sequence"/>
</dbReference>
<dbReference type="AlphaFoldDB" id="A0A9W6U9P5"/>
<proteinExistence type="predicted"/>
<name>A0A9W6U9P5_9STRA</name>
<protein>
    <submittedName>
        <fullName evidence="1">Unnamed protein product</fullName>
    </submittedName>
</protein>
<sequence length="102" mass="10928">MNVHLLAVARGPADGEVGGRVAIEQNLSFDRAARLASGDDVHERGLACTRGPHERRNGARQRVSADPLEQVDGVLGVGRVRHAVSEILDRDKVLFAAGSDEH</sequence>
<gene>
    <name evidence="1" type="ORF">Plil01_001236200</name>
</gene>